<dbReference type="PROSITE" id="PS00070">
    <property type="entry name" value="ALDEHYDE_DEHYDR_CYS"/>
    <property type="match status" value="1"/>
</dbReference>
<name>G9YSJ5_FLAPL</name>
<dbReference type="FunFam" id="3.40.605.10:FF:000004">
    <property type="entry name" value="Aldehyde dehydrogenase"/>
    <property type="match status" value="1"/>
</dbReference>
<evidence type="ECO:0000256" key="1">
    <source>
        <dbReference type="ARBA" id="ARBA00009986"/>
    </source>
</evidence>
<feature type="domain" description="Aldehyde dehydrogenase" evidence="6">
    <location>
        <begin position="4"/>
        <end position="430"/>
    </location>
</feature>
<dbReference type="InterPro" id="IPR016161">
    <property type="entry name" value="Ald_DH/histidinol_DH"/>
</dbReference>
<dbReference type="GO" id="GO:0005737">
    <property type="term" value="C:cytoplasm"/>
    <property type="evidence" value="ECO:0007669"/>
    <property type="project" value="TreeGrafter"/>
</dbReference>
<dbReference type="InterPro" id="IPR016163">
    <property type="entry name" value="Ald_DH_C"/>
</dbReference>
<dbReference type="PANTHER" id="PTHR43570">
    <property type="entry name" value="ALDEHYDE DEHYDROGENASE"/>
    <property type="match status" value="1"/>
</dbReference>
<dbReference type="PANTHER" id="PTHR43570:SF16">
    <property type="entry name" value="ALDEHYDE DEHYDROGENASE TYPE III, ISOFORM Q"/>
    <property type="match status" value="1"/>
</dbReference>
<protein>
    <recommendedName>
        <fullName evidence="4">Aldehyde dehydrogenase</fullName>
    </recommendedName>
</protein>
<evidence type="ECO:0000256" key="4">
    <source>
        <dbReference type="PIRNR" id="PIRNR036492"/>
    </source>
</evidence>
<dbReference type="InterPro" id="IPR016162">
    <property type="entry name" value="Ald_DH_N"/>
</dbReference>
<dbReference type="GO" id="GO:0006081">
    <property type="term" value="P:aldehyde metabolic process"/>
    <property type="evidence" value="ECO:0007669"/>
    <property type="project" value="InterPro"/>
</dbReference>
<sequence length="457" mass="49590">MKESAMEDVLAAQRRYFDSGATRPLRFRREMLTRLELALTRWEGELLEALKADLNKSPYEGYMSELGPTLAELRFARGHLKKWARPVRHPAPLSQFPSVGTVYREPYGVSLILAPWNYPLLLTLAPLVSAIAAGCTAVVKPGEDAPASARALAEVLGRVFPPDYITVAEGGREEAEALVDKPFDVIFFTGSPAVGKKVMAAAAEHLTPVTLELGGRSPVILAPDADVELAAARIAWGKFLNAGQTCVAPDHVWVPEGMAEPFVAALARQITRFYGANPLAGEELPRIVNRRHFDRLAGLLSGGRIAVGGQSDPEGLRIAPTVLVDVPEGSPVLEEEIFGPILPVLLYRSLPELVEAQRQKPRPLALYLFTRSRSVERAVLEALPFGGGCVNDTVVHLADPRLPFGGVGNSGMGACHGKAGFDAFTHEKSVLKRGRLDIPVRYPPYGKKHLGILKKLM</sequence>
<dbReference type="EMBL" id="AGCK01000209">
    <property type="protein sequence ID" value="EHM46129.1"/>
    <property type="molecule type" value="Genomic_DNA"/>
</dbReference>
<dbReference type="STRING" id="292800.A4U99_05100"/>
<dbReference type="Pfam" id="PF00171">
    <property type="entry name" value="Aldedh"/>
    <property type="match status" value="1"/>
</dbReference>
<evidence type="ECO:0000256" key="3">
    <source>
        <dbReference type="ARBA" id="ARBA00023027"/>
    </source>
</evidence>
<gene>
    <name evidence="7" type="ORF">HMPREF0372_02502</name>
</gene>
<dbReference type="InterPro" id="IPR015590">
    <property type="entry name" value="Aldehyde_DH_dom"/>
</dbReference>
<dbReference type="InterPro" id="IPR012394">
    <property type="entry name" value="Aldehyde_DH_NAD(P)"/>
</dbReference>
<dbReference type="SUPFAM" id="SSF53720">
    <property type="entry name" value="ALDH-like"/>
    <property type="match status" value="1"/>
</dbReference>
<feature type="active site" evidence="5">
    <location>
        <position position="246"/>
    </location>
</feature>
<dbReference type="InterPro" id="IPR016160">
    <property type="entry name" value="Ald_DH_CS_CYS"/>
</dbReference>
<comment type="caution">
    <text evidence="7">The sequence shown here is derived from an EMBL/GenBank/DDBJ whole genome shotgun (WGS) entry which is preliminary data.</text>
</comment>
<evidence type="ECO:0000259" key="6">
    <source>
        <dbReference type="Pfam" id="PF00171"/>
    </source>
</evidence>
<evidence type="ECO:0000256" key="5">
    <source>
        <dbReference type="PIRSR" id="PIRSR036492-1"/>
    </source>
</evidence>
<dbReference type="Gene3D" id="3.40.309.10">
    <property type="entry name" value="Aldehyde Dehydrogenase, Chain A, domain 2"/>
    <property type="match status" value="1"/>
</dbReference>
<dbReference type="Proteomes" id="UP000004459">
    <property type="component" value="Unassembled WGS sequence"/>
</dbReference>
<organism evidence="7 8">
    <name type="scientific">Flavonifractor plautii ATCC 29863</name>
    <dbReference type="NCBI Taxonomy" id="411475"/>
    <lineage>
        <taxon>Bacteria</taxon>
        <taxon>Bacillati</taxon>
        <taxon>Bacillota</taxon>
        <taxon>Clostridia</taxon>
        <taxon>Eubacteriales</taxon>
        <taxon>Oscillospiraceae</taxon>
        <taxon>Flavonifractor</taxon>
    </lineage>
</organism>
<dbReference type="CDD" id="cd07136">
    <property type="entry name" value="ALDH_YwdH-P39616"/>
    <property type="match status" value="1"/>
</dbReference>
<evidence type="ECO:0000313" key="8">
    <source>
        <dbReference type="Proteomes" id="UP000004459"/>
    </source>
</evidence>
<dbReference type="PATRIC" id="fig|411475.3.peg.2167"/>
<dbReference type="AlphaFoldDB" id="G9YSJ5"/>
<reference evidence="7 8" key="1">
    <citation type="submission" date="2011-08" db="EMBL/GenBank/DDBJ databases">
        <authorList>
            <person name="Weinstock G."/>
            <person name="Sodergren E."/>
            <person name="Clifton S."/>
            <person name="Fulton L."/>
            <person name="Fulton B."/>
            <person name="Courtney L."/>
            <person name="Fronick C."/>
            <person name="Harrison M."/>
            <person name="Strong C."/>
            <person name="Farmer C."/>
            <person name="Delahaunty K."/>
            <person name="Markovic C."/>
            <person name="Hall O."/>
            <person name="Minx P."/>
            <person name="Tomlinson C."/>
            <person name="Mitreva M."/>
            <person name="Hou S."/>
            <person name="Chen J."/>
            <person name="Wollam A."/>
            <person name="Pepin K.H."/>
            <person name="Johnson M."/>
            <person name="Bhonagiri V."/>
            <person name="Zhang X."/>
            <person name="Suruliraj S."/>
            <person name="Warren W."/>
            <person name="Chinwalla A."/>
            <person name="Mardis E.R."/>
            <person name="Wilson R.K."/>
        </authorList>
    </citation>
    <scope>NUCLEOTIDE SEQUENCE [LARGE SCALE GENOMIC DNA]</scope>
    <source>
        <strain evidence="7 8">ATCC 29863</strain>
    </source>
</reference>
<keyword evidence="3" id="KW-0520">NAD</keyword>
<dbReference type="Gene3D" id="3.40.605.10">
    <property type="entry name" value="Aldehyde Dehydrogenase, Chain A, domain 1"/>
    <property type="match status" value="1"/>
</dbReference>
<dbReference type="PIRSF" id="PIRSF036492">
    <property type="entry name" value="ALDH"/>
    <property type="match status" value="1"/>
</dbReference>
<accession>G9YSJ5</accession>
<dbReference type="FunFam" id="3.40.309.10:FF:000003">
    <property type="entry name" value="Aldehyde dehydrogenase"/>
    <property type="match status" value="1"/>
</dbReference>
<dbReference type="GO" id="GO:0004029">
    <property type="term" value="F:aldehyde dehydrogenase (NAD+) activity"/>
    <property type="evidence" value="ECO:0007669"/>
    <property type="project" value="TreeGrafter"/>
</dbReference>
<proteinExistence type="inferred from homology"/>
<feature type="active site" evidence="5">
    <location>
        <position position="212"/>
    </location>
</feature>
<evidence type="ECO:0000256" key="2">
    <source>
        <dbReference type="ARBA" id="ARBA00023002"/>
    </source>
</evidence>
<keyword evidence="2 4" id="KW-0560">Oxidoreductase</keyword>
<dbReference type="HOGENOM" id="CLU_005391_3_1_9"/>
<evidence type="ECO:0000313" key="7">
    <source>
        <dbReference type="EMBL" id="EHM46129.1"/>
    </source>
</evidence>
<comment type="similarity">
    <text evidence="1 4">Belongs to the aldehyde dehydrogenase family.</text>
</comment>